<dbReference type="PANTHER" id="PTHR45825:SF11">
    <property type="entry name" value="ALPHA AMYLASE DOMAIN-CONTAINING PROTEIN"/>
    <property type="match status" value="1"/>
</dbReference>
<keyword evidence="6 8" id="KW-0808">Transferase</keyword>
<evidence type="ECO:0000259" key="10">
    <source>
        <dbReference type="Pfam" id="PF08323"/>
    </source>
</evidence>
<gene>
    <name evidence="8" type="primary">glgA</name>
    <name evidence="11" type="ORF">SAMN02982931_00029</name>
</gene>
<feature type="domain" description="Starch synthase catalytic" evidence="10">
    <location>
        <begin position="3"/>
        <end position="236"/>
    </location>
</feature>
<sequence>MIRVLSVASEAFPLVKTGGLADVVGALPGALSGHGVEMRVMLPGYPAVMAALDGATVVKRYRNLFGGSARLVTATGGELELIVLDAPKLFDRPGNPYVDDNGVDWLDNWKRFAALARGAADIGAGSLDAFVPDVVHCHDWQAGLAPAYLRFAKGRAAASVTTIHNIAFQGRYDSTVFPELGLPAEAFTIDGVEYFGGVGYLKAGLQCADAITTVSPTYAGEIQAPEGGMGLDGLLRARQAVLSGIVNGIDTDVWNPATDTHLARTYTAQRLAGRAANKRQVENEFGLESGDGMIACVVSRLAWQKGMDLLGECIDPLVAAGGRLAVLGSGDAGIEAMLRAAAARHPGRVGIVTGYSEPLSHLLQGGADAIVIPSRFEPCGLTQFYGLRYGCVPIVARVGGLADTVINANIAAVDAGVATGIQFLPVEAEALKGALIKALDFYADRPLWQRLQKNGMKADVSWTASAARYAELYRSIAPDN</sequence>
<dbReference type="EC" id="2.4.1.21" evidence="8"/>
<dbReference type="AlphaFoldDB" id="A0A1G6A1B5"/>
<comment type="catalytic activity">
    <reaction evidence="1 8">
        <text>[(1-&gt;4)-alpha-D-glucosyl](n) + ADP-alpha-D-glucose = [(1-&gt;4)-alpha-D-glucosyl](n+1) + ADP + H(+)</text>
        <dbReference type="Rhea" id="RHEA:18189"/>
        <dbReference type="Rhea" id="RHEA-COMP:9584"/>
        <dbReference type="Rhea" id="RHEA-COMP:9587"/>
        <dbReference type="ChEBI" id="CHEBI:15378"/>
        <dbReference type="ChEBI" id="CHEBI:15444"/>
        <dbReference type="ChEBI" id="CHEBI:57498"/>
        <dbReference type="ChEBI" id="CHEBI:456216"/>
        <dbReference type="EC" id="2.4.1.21"/>
    </reaction>
</comment>
<dbReference type="NCBIfam" id="TIGR02095">
    <property type="entry name" value="glgA"/>
    <property type="match status" value="1"/>
</dbReference>
<evidence type="ECO:0000259" key="9">
    <source>
        <dbReference type="Pfam" id="PF00534"/>
    </source>
</evidence>
<dbReference type="GO" id="GO:0009011">
    <property type="term" value="F:alpha-1,4-glucan glucosyltransferase (ADP-glucose donor) activity"/>
    <property type="evidence" value="ECO:0007669"/>
    <property type="project" value="UniProtKB-UniRule"/>
</dbReference>
<organism evidence="11 12">
    <name type="scientific">Bauldia litoralis</name>
    <dbReference type="NCBI Taxonomy" id="665467"/>
    <lineage>
        <taxon>Bacteria</taxon>
        <taxon>Pseudomonadati</taxon>
        <taxon>Pseudomonadota</taxon>
        <taxon>Alphaproteobacteria</taxon>
        <taxon>Hyphomicrobiales</taxon>
        <taxon>Kaistiaceae</taxon>
        <taxon>Bauldia</taxon>
    </lineage>
</organism>
<evidence type="ECO:0000313" key="12">
    <source>
        <dbReference type="Proteomes" id="UP000199071"/>
    </source>
</evidence>
<dbReference type="Proteomes" id="UP000199071">
    <property type="component" value="Unassembled WGS sequence"/>
</dbReference>
<dbReference type="CDD" id="cd03791">
    <property type="entry name" value="GT5_Glycogen_synthase_DULL1-like"/>
    <property type="match status" value="1"/>
</dbReference>
<dbReference type="InterPro" id="IPR013534">
    <property type="entry name" value="Starch_synth_cat_dom"/>
</dbReference>
<comment type="function">
    <text evidence="2 8">Synthesizes alpha-1,4-glucan chains using ADP-glucose.</text>
</comment>
<evidence type="ECO:0000256" key="6">
    <source>
        <dbReference type="ARBA" id="ARBA00022679"/>
    </source>
</evidence>
<dbReference type="GO" id="GO:0004373">
    <property type="term" value="F:alpha-1,4-glucan glucosyltransferase (UDP-glucose donor) activity"/>
    <property type="evidence" value="ECO:0007669"/>
    <property type="project" value="InterPro"/>
</dbReference>
<feature type="binding site" evidence="8">
    <location>
        <position position="16"/>
    </location>
    <ligand>
        <name>ADP-alpha-D-glucose</name>
        <dbReference type="ChEBI" id="CHEBI:57498"/>
    </ligand>
</feature>
<evidence type="ECO:0000256" key="3">
    <source>
        <dbReference type="ARBA" id="ARBA00004964"/>
    </source>
</evidence>
<dbReference type="GO" id="GO:0005829">
    <property type="term" value="C:cytosol"/>
    <property type="evidence" value="ECO:0007669"/>
    <property type="project" value="TreeGrafter"/>
</dbReference>
<dbReference type="STRING" id="665467.SAMN02982931_00029"/>
<dbReference type="NCBIfam" id="NF001899">
    <property type="entry name" value="PRK00654.1-2"/>
    <property type="match status" value="1"/>
</dbReference>
<evidence type="ECO:0000256" key="2">
    <source>
        <dbReference type="ARBA" id="ARBA00002764"/>
    </source>
</evidence>
<feature type="domain" description="Glycosyl transferase family 1" evidence="9">
    <location>
        <begin position="289"/>
        <end position="455"/>
    </location>
</feature>
<evidence type="ECO:0000313" key="11">
    <source>
        <dbReference type="EMBL" id="SDB02130.1"/>
    </source>
</evidence>
<protein>
    <recommendedName>
        <fullName evidence="8">Glycogen synthase</fullName>
        <ecNumber evidence="8">2.4.1.21</ecNumber>
    </recommendedName>
    <alternativeName>
        <fullName evidence="8">Starch [bacterial glycogen] synthase</fullName>
    </alternativeName>
</protein>
<accession>A0A1G6A1B5</accession>
<keyword evidence="5 8" id="KW-0328">Glycosyltransferase</keyword>
<dbReference type="SUPFAM" id="SSF53756">
    <property type="entry name" value="UDP-Glycosyltransferase/glycogen phosphorylase"/>
    <property type="match status" value="1"/>
</dbReference>
<keyword evidence="7 8" id="KW-0320">Glycogen biosynthesis</keyword>
<keyword evidence="12" id="KW-1185">Reference proteome</keyword>
<dbReference type="Gene3D" id="3.40.50.2000">
    <property type="entry name" value="Glycogen Phosphorylase B"/>
    <property type="match status" value="2"/>
</dbReference>
<comment type="pathway">
    <text evidence="3 8">Glycan biosynthesis; glycogen biosynthesis.</text>
</comment>
<evidence type="ECO:0000256" key="7">
    <source>
        <dbReference type="ARBA" id="ARBA00023056"/>
    </source>
</evidence>
<reference evidence="11 12" key="1">
    <citation type="submission" date="2016-10" db="EMBL/GenBank/DDBJ databases">
        <authorList>
            <person name="de Groot N.N."/>
        </authorList>
    </citation>
    <scope>NUCLEOTIDE SEQUENCE [LARGE SCALE GENOMIC DNA]</scope>
    <source>
        <strain evidence="11 12">ATCC 35022</strain>
    </source>
</reference>
<dbReference type="OrthoDB" id="9808590at2"/>
<dbReference type="EMBL" id="FMXQ01000001">
    <property type="protein sequence ID" value="SDB02130.1"/>
    <property type="molecule type" value="Genomic_DNA"/>
</dbReference>
<evidence type="ECO:0000256" key="1">
    <source>
        <dbReference type="ARBA" id="ARBA00001478"/>
    </source>
</evidence>
<comment type="similarity">
    <text evidence="4 8">Belongs to the glycosyltransferase 1 family. Bacterial/plant glycogen synthase subfamily.</text>
</comment>
<evidence type="ECO:0000256" key="5">
    <source>
        <dbReference type="ARBA" id="ARBA00022676"/>
    </source>
</evidence>
<evidence type="ECO:0000256" key="8">
    <source>
        <dbReference type="HAMAP-Rule" id="MF_00484"/>
    </source>
</evidence>
<name>A0A1G6A1B5_9HYPH</name>
<proteinExistence type="inferred from homology"/>
<dbReference type="UniPathway" id="UPA00164"/>
<dbReference type="PANTHER" id="PTHR45825">
    <property type="entry name" value="GRANULE-BOUND STARCH SYNTHASE 1, CHLOROPLASTIC/AMYLOPLASTIC"/>
    <property type="match status" value="1"/>
</dbReference>
<dbReference type="InterPro" id="IPR001296">
    <property type="entry name" value="Glyco_trans_1"/>
</dbReference>
<dbReference type="Pfam" id="PF00534">
    <property type="entry name" value="Glycos_transf_1"/>
    <property type="match status" value="1"/>
</dbReference>
<evidence type="ECO:0000256" key="4">
    <source>
        <dbReference type="ARBA" id="ARBA00010281"/>
    </source>
</evidence>
<dbReference type="GO" id="GO:0005978">
    <property type="term" value="P:glycogen biosynthetic process"/>
    <property type="evidence" value="ECO:0007669"/>
    <property type="project" value="UniProtKB-UniRule"/>
</dbReference>
<dbReference type="InterPro" id="IPR011835">
    <property type="entry name" value="GS/SS"/>
</dbReference>
<dbReference type="HAMAP" id="MF_00484">
    <property type="entry name" value="Glycogen_synth"/>
    <property type="match status" value="1"/>
</dbReference>
<dbReference type="Pfam" id="PF08323">
    <property type="entry name" value="Glyco_transf_5"/>
    <property type="match status" value="1"/>
</dbReference>